<comment type="caution">
    <text evidence="2">The sequence shown here is derived from an EMBL/GenBank/DDBJ whole genome shotgun (WGS) entry which is preliminary data.</text>
</comment>
<evidence type="ECO:0000313" key="3">
    <source>
        <dbReference type="Proteomes" id="UP000440578"/>
    </source>
</evidence>
<feature type="signal peptide" evidence="1">
    <location>
        <begin position="1"/>
        <end position="20"/>
    </location>
</feature>
<dbReference type="AlphaFoldDB" id="A0A6A4VN45"/>
<reference evidence="2 3" key="1">
    <citation type="submission" date="2019-07" db="EMBL/GenBank/DDBJ databases">
        <title>Draft genome assembly of a fouling barnacle, Amphibalanus amphitrite (Darwin, 1854): The first reference genome for Thecostraca.</title>
        <authorList>
            <person name="Kim W."/>
        </authorList>
    </citation>
    <scope>NUCLEOTIDE SEQUENCE [LARGE SCALE GENOMIC DNA]</scope>
    <source>
        <strain evidence="2">SNU_AA5</strain>
        <tissue evidence="2">Soma without cirri and trophi</tissue>
    </source>
</reference>
<protein>
    <recommendedName>
        <fullName evidence="4">Protein giant-lens</fullName>
    </recommendedName>
</protein>
<organism evidence="2 3">
    <name type="scientific">Amphibalanus amphitrite</name>
    <name type="common">Striped barnacle</name>
    <name type="synonym">Balanus amphitrite</name>
    <dbReference type="NCBI Taxonomy" id="1232801"/>
    <lineage>
        <taxon>Eukaryota</taxon>
        <taxon>Metazoa</taxon>
        <taxon>Ecdysozoa</taxon>
        <taxon>Arthropoda</taxon>
        <taxon>Crustacea</taxon>
        <taxon>Multicrustacea</taxon>
        <taxon>Cirripedia</taxon>
        <taxon>Thoracica</taxon>
        <taxon>Thoracicalcarea</taxon>
        <taxon>Balanomorpha</taxon>
        <taxon>Balanoidea</taxon>
        <taxon>Balanidae</taxon>
        <taxon>Amphibalaninae</taxon>
        <taxon>Amphibalanus</taxon>
    </lineage>
</organism>
<evidence type="ECO:0008006" key="4">
    <source>
        <dbReference type="Google" id="ProtNLM"/>
    </source>
</evidence>
<evidence type="ECO:0000313" key="2">
    <source>
        <dbReference type="EMBL" id="KAF0297577.1"/>
    </source>
</evidence>
<dbReference type="EMBL" id="VIIS01001480">
    <property type="protein sequence ID" value="KAF0297577.1"/>
    <property type="molecule type" value="Genomic_DNA"/>
</dbReference>
<keyword evidence="3" id="KW-1185">Reference proteome</keyword>
<evidence type="ECO:0000256" key="1">
    <source>
        <dbReference type="SAM" id="SignalP"/>
    </source>
</evidence>
<sequence>MARPCSISAVLLLTVAVGVAGYGRLRPSQSGRLFHGVHFVYEGKTTRESDLPPCPSAASVCSLVHRRFWQPELSQRLCRCSDGQCPYEYSNSTDERTLQLNNRIQLKFCGPVRSLRRCGPHPAVAAVLERRTDAGPLRLDHERKDVKVNCSCPYPSRYQKVSEWGGGGSTEVTAYTCRKLEPCSPGEVCGHIRMDTYSTYHTCLCPPNHLCLFREQRRVKVKRDVEELFYDSTAYVGECRILQR</sequence>
<keyword evidence="1" id="KW-0732">Signal</keyword>
<proteinExistence type="predicted"/>
<name>A0A6A4VN45_AMPAM</name>
<dbReference type="Gene3D" id="2.20.20.160">
    <property type="match status" value="1"/>
</dbReference>
<feature type="chain" id="PRO_5025509418" description="Protein giant-lens" evidence="1">
    <location>
        <begin position="21"/>
        <end position="244"/>
    </location>
</feature>
<dbReference type="OrthoDB" id="121932at2759"/>
<gene>
    <name evidence="2" type="ORF">FJT64_004989</name>
</gene>
<accession>A0A6A4VN45</accession>
<dbReference type="Proteomes" id="UP000440578">
    <property type="component" value="Unassembled WGS sequence"/>
</dbReference>